<dbReference type="OrthoDB" id="5402622at2759"/>
<feature type="compositionally biased region" description="Basic and acidic residues" evidence="1">
    <location>
        <begin position="506"/>
        <end position="540"/>
    </location>
</feature>
<feature type="transmembrane region" description="Helical" evidence="2">
    <location>
        <begin position="1204"/>
        <end position="1231"/>
    </location>
</feature>
<dbReference type="PANTHER" id="PTHR38426">
    <property type="entry name" value="MAINTENANCE OF TELOMERE CAPPING PROTEIN 4"/>
    <property type="match status" value="1"/>
</dbReference>
<evidence type="ECO:0000256" key="2">
    <source>
        <dbReference type="SAM" id="Phobius"/>
    </source>
</evidence>
<accession>A0A9P8QPM2</accession>
<feature type="compositionally biased region" description="Basic and acidic residues" evidence="1">
    <location>
        <begin position="559"/>
        <end position="571"/>
    </location>
</feature>
<feature type="region of interest" description="Disordered" evidence="1">
    <location>
        <begin position="1"/>
        <end position="186"/>
    </location>
</feature>
<feature type="compositionally biased region" description="Acidic residues" evidence="1">
    <location>
        <begin position="855"/>
        <end position="864"/>
    </location>
</feature>
<evidence type="ECO:0000256" key="1">
    <source>
        <dbReference type="SAM" id="MobiDB-lite"/>
    </source>
</evidence>
<keyword evidence="2" id="KW-0812">Transmembrane</keyword>
<dbReference type="Proteomes" id="UP000827724">
    <property type="component" value="Unassembled WGS sequence"/>
</dbReference>
<keyword evidence="2" id="KW-0472">Membrane</keyword>
<keyword evidence="2" id="KW-1133">Transmembrane helix</keyword>
<feature type="compositionally biased region" description="Low complexity" evidence="1">
    <location>
        <begin position="227"/>
        <end position="242"/>
    </location>
</feature>
<feature type="compositionally biased region" description="Basic and acidic residues" evidence="1">
    <location>
        <begin position="76"/>
        <end position="91"/>
    </location>
</feature>
<feature type="compositionally biased region" description="Polar residues" evidence="1">
    <location>
        <begin position="777"/>
        <end position="790"/>
    </location>
</feature>
<feature type="compositionally biased region" description="Basic and acidic residues" evidence="1">
    <location>
        <begin position="764"/>
        <end position="773"/>
    </location>
</feature>
<protein>
    <submittedName>
        <fullName evidence="3">Uncharacterized protein</fullName>
    </submittedName>
</protein>
<feature type="compositionally biased region" description="Basic and acidic residues" evidence="1">
    <location>
        <begin position="629"/>
        <end position="643"/>
    </location>
</feature>
<organism evidence="3 4">
    <name type="scientific">Trichoderma cornu-damae</name>
    <dbReference type="NCBI Taxonomy" id="654480"/>
    <lineage>
        <taxon>Eukaryota</taxon>
        <taxon>Fungi</taxon>
        <taxon>Dikarya</taxon>
        <taxon>Ascomycota</taxon>
        <taxon>Pezizomycotina</taxon>
        <taxon>Sordariomycetes</taxon>
        <taxon>Hypocreomycetidae</taxon>
        <taxon>Hypocreales</taxon>
        <taxon>Hypocreaceae</taxon>
        <taxon>Trichoderma</taxon>
    </lineage>
</organism>
<feature type="region of interest" description="Disordered" evidence="1">
    <location>
        <begin position="1057"/>
        <end position="1079"/>
    </location>
</feature>
<feature type="region of interest" description="Disordered" evidence="1">
    <location>
        <begin position="947"/>
        <end position="984"/>
    </location>
</feature>
<dbReference type="PANTHER" id="PTHR38426:SF1">
    <property type="entry name" value="MAINTENANCE OF TELOMERE CAPPING PROTEIN 4"/>
    <property type="match status" value="1"/>
</dbReference>
<feature type="compositionally biased region" description="Polar residues" evidence="1">
    <location>
        <begin position="243"/>
        <end position="264"/>
    </location>
</feature>
<feature type="compositionally biased region" description="Basic and acidic residues" evidence="1">
    <location>
        <begin position="663"/>
        <end position="675"/>
    </location>
</feature>
<sequence length="1247" mass="137779">MADHHMPAPRSAGYYSASHRDGRRDGLATPERRRNSSHEMGKASRRDDALSPGRDDLFRDDDDDDDGPLSSGHAEGSPRADDGHAHREERAQRKHKGRLGGGFLLHDAFGGARLLGSRRQRAAHSQAPAAQLQQLQLGGGREAAFKASPGPDRGMRQTSAPVRRSGGEPASSPPNTGHSADGSIFSDSLHQEPHAVADLDSSQIVHMALSLSESRRLAARRTVSRTAAPPRLAPLPDASSSSNIRQHLQQQRKFSRTESPSLPQEPSAGALVPGSRGSAAFPSSFEGPHDPQYRWQFSASTLARAHKAKVHLELWAQYRRLLDVLPPLKPGLERPSSGGSPDSTVLAAGGQGLAMALGRQYNPLQYIRNRKVRARERKVIDGKRQGFGDVEGVRLWVDAVCRQMSLAGTSLVDDSPCIPPYQSAEGLDMQASSSDAVARPRRPRVDWFLDPCDVIADAYWLEQNGHKHLIEDRHWRKIFPPVASDLSRPLSREVDDTSSKISPFTTREHELTETATEGRDFGLSKVRSELSHSSAKERAKQKLQNIKGFHHRHGSAGIGHHDLSRLKKDSGSELSDSDNDSEPRKRARPVRKGTISSNSNDLLQKQMLEMVAKEARERELEEVALAHNESADDRSLEAQDVRRSSQPPSRFASRRGSLAEISDSDRKAGAFERPKQGSPTRRSLDANHHSVSPAKRSSLPNSPEMQPLRNGKSESVASVEPSPPYSRSASPTRNPFSKIKQFVREKNGEAGGGVPLDDAEDDGEGRPPKRDNFLARSGSTSTLGRRQSSPAGRLLSGTDGGKGSRGTGNARLRADESVGLRGMFKGPRIDNVLRGGVSKLGDIIIRKKDGPGEAPDLDTTDESDNDRVRRRRSTPLPLSRKPSARAQQDGQQHQPKHFLDAMPQFSHMPGHRHAEDGGERLAAADGSAPPGRRAAELDLLRPPLIKIRSASSSASPPASRRPRLGDSDVSESESLMNNIPDAVRDADKRLHSSISLSDKDNQHGRLLGQHWSIADRGLPGHAKPSRREVARMRALILSSGVKAMELRRRAYEQHRPFSKENLASDEAASQKEPGGVPWSDIARLTPKQVQLKLELHQQQVALCEVYPLAAQALGVAIQSWGQRWQSSADHFRDKTTHNLRTRVWEVRTHLADDLSEMARKAADEADETSRDLALGQPLKIKHVIDTMEKMLRTRRRRFRWLRRGLWLTVEWLLVGFMWYVWFMVMILRIFLGVGKGLLQGVKWLLWL</sequence>
<dbReference type="EMBL" id="JAIWOZ010000002">
    <property type="protein sequence ID" value="KAH6609235.1"/>
    <property type="molecule type" value="Genomic_DNA"/>
</dbReference>
<feature type="compositionally biased region" description="Acidic residues" evidence="1">
    <location>
        <begin position="58"/>
        <end position="67"/>
    </location>
</feature>
<feature type="region of interest" description="Disordered" evidence="1">
    <location>
        <begin position="220"/>
        <end position="285"/>
    </location>
</feature>
<feature type="compositionally biased region" description="Basic and acidic residues" evidence="1">
    <location>
        <begin position="18"/>
        <end position="57"/>
    </location>
</feature>
<feature type="region of interest" description="Disordered" evidence="1">
    <location>
        <begin position="486"/>
        <end position="603"/>
    </location>
</feature>
<evidence type="ECO:0000313" key="4">
    <source>
        <dbReference type="Proteomes" id="UP000827724"/>
    </source>
</evidence>
<reference evidence="3" key="1">
    <citation type="submission" date="2021-08" db="EMBL/GenBank/DDBJ databases">
        <title>Chromosome-Level Trichoderma cornu-damae using Hi-C Data.</title>
        <authorList>
            <person name="Kim C.S."/>
        </authorList>
    </citation>
    <scope>NUCLEOTIDE SEQUENCE</scope>
    <source>
        <strain evidence="3">KA19-0412C</strain>
    </source>
</reference>
<name>A0A9P8QPM2_9HYPO</name>
<feature type="compositionally biased region" description="Polar residues" evidence="1">
    <location>
        <begin position="594"/>
        <end position="603"/>
    </location>
</feature>
<gene>
    <name evidence="3" type="ORF">Trco_002581</name>
</gene>
<feature type="compositionally biased region" description="Low complexity" evidence="1">
    <location>
        <begin position="948"/>
        <end position="958"/>
    </location>
</feature>
<dbReference type="InterPro" id="IPR038769">
    <property type="entry name" value="MTC4"/>
</dbReference>
<dbReference type="AlphaFoldDB" id="A0A9P8QPM2"/>
<evidence type="ECO:0000313" key="3">
    <source>
        <dbReference type="EMBL" id="KAH6609235.1"/>
    </source>
</evidence>
<feature type="region of interest" description="Disordered" evidence="1">
    <location>
        <begin position="846"/>
        <end position="895"/>
    </location>
</feature>
<feature type="compositionally biased region" description="Low complexity" evidence="1">
    <location>
        <begin position="123"/>
        <end position="136"/>
    </location>
</feature>
<feature type="region of interest" description="Disordered" evidence="1">
    <location>
        <begin position="626"/>
        <end position="814"/>
    </location>
</feature>
<proteinExistence type="predicted"/>
<comment type="caution">
    <text evidence="3">The sequence shown here is derived from an EMBL/GenBank/DDBJ whole genome shotgun (WGS) entry which is preliminary data.</text>
</comment>
<keyword evidence="4" id="KW-1185">Reference proteome</keyword>